<proteinExistence type="predicted"/>
<feature type="coiled-coil region" evidence="1">
    <location>
        <begin position="137"/>
        <end position="171"/>
    </location>
</feature>
<gene>
    <name evidence="3" type="ORF">Dsin_003683</name>
</gene>
<evidence type="ECO:0000256" key="1">
    <source>
        <dbReference type="SAM" id="Coils"/>
    </source>
</evidence>
<reference evidence="3" key="1">
    <citation type="journal article" date="2023" name="Plant J.">
        <title>Genome sequences and population genomics provide insights into the demographic history, inbreeding, and mutation load of two 'living fossil' tree species of Dipteronia.</title>
        <authorList>
            <person name="Feng Y."/>
            <person name="Comes H.P."/>
            <person name="Chen J."/>
            <person name="Zhu S."/>
            <person name="Lu R."/>
            <person name="Zhang X."/>
            <person name="Li P."/>
            <person name="Qiu J."/>
            <person name="Olsen K.M."/>
            <person name="Qiu Y."/>
        </authorList>
    </citation>
    <scope>NUCLEOTIDE SEQUENCE</scope>
    <source>
        <strain evidence="3">NBL</strain>
    </source>
</reference>
<comment type="caution">
    <text evidence="3">The sequence shown here is derived from an EMBL/GenBank/DDBJ whole genome shotgun (WGS) entry which is preliminary data.</text>
</comment>
<feature type="region of interest" description="Disordered" evidence="2">
    <location>
        <begin position="36"/>
        <end position="124"/>
    </location>
</feature>
<feature type="compositionally biased region" description="Low complexity" evidence="2">
    <location>
        <begin position="41"/>
        <end position="62"/>
    </location>
</feature>
<evidence type="ECO:0000256" key="2">
    <source>
        <dbReference type="SAM" id="MobiDB-lite"/>
    </source>
</evidence>
<feature type="compositionally biased region" description="Polar residues" evidence="2">
    <location>
        <begin position="288"/>
        <end position="297"/>
    </location>
</feature>
<dbReference type="Proteomes" id="UP001281410">
    <property type="component" value="Unassembled WGS sequence"/>
</dbReference>
<sequence length="339" mass="37972">MDDSETDVASILLELPQLIYKSEFLGCRFSFKWGAKRRRSSPSSSSSSSVKVDTTTQTKTTTNLPAVRFPSLSSPPPVPESSPAPVGPSLACETEKSKALSPSTPLLFSPSESDDKSKHAKRKVSLKRKREECLQMIDKLTESKQSFLEEIKNVKRHCDQLKALNLKLKARKQMITTLGFQNETHQIQLSSSNLTMEQLVVPPQPQPITAIQFHHNHHQSLYRLKHQPPLIIEPYHHNQTAHHIAETLNPYDGKSLVSFLVNDNLVGPPGIPDLNLSFDQSSFELESEHQQQQQNPSMAADQIGTRASAAAQARQRRIQICRSKNPNAAASKLRFPVYR</sequence>
<dbReference type="PANTHER" id="PTHR37614">
    <property type="entry name" value="OS02G0121400 PROTEIN"/>
    <property type="match status" value="1"/>
</dbReference>
<feature type="compositionally biased region" description="Low complexity" evidence="2">
    <location>
        <begin position="100"/>
        <end position="111"/>
    </location>
</feature>
<keyword evidence="1" id="KW-0175">Coiled coil</keyword>
<feature type="compositionally biased region" description="Pro residues" evidence="2">
    <location>
        <begin position="73"/>
        <end position="86"/>
    </location>
</feature>
<dbReference type="EMBL" id="JANJYJ010000001">
    <property type="protein sequence ID" value="KAK3231802.1"/>
    <property type="molecule type" value="Genomic_DNA"/>
</dbReference>
<dbReference type="PANTHER" id="PTHR37614:SF2">
    <property type="entry name" value="OS02G0121400 PROTEIN"/>
    <property type="match status" value="1"/>
</dbReference>
<evidence type="ECO:0000313" key="4">
    <source>
        <dbReference type="Proteomes" id="UP001281410"/>
    </source>
</evidence>
<evidence type="ECO:0000313" key="3">
    <source>
        <dbReference type="EMBL" id="KAK3231802.1"/>
    </source>
</evidence>
<dbReference type="AlphaFoldDB" id="A0AAE0EL63"/>
<protein>
    <submittedName>
        <fullName evidence="3">Uncharacterized protein</fullName>
    </submittedName>
</protein>
<keyword evidence="4" id="KW-1185">Reference proteome</keyword>
<feature type="region of interest" description="Disordered" evidence="2">
    <location>
        <begin position="288"/>
        <end position="308"/>
    </location>
</feature>
<name>A0AAE0EL63_9ROSI</name>
<accession>A0AAE0EL63</accession>
<organism evidence="3 4">
    <name type="scientific">Dipteronia sinensis</name>
    <dbReference type="NCBI Taxonomy" id="43782"/>
    <lineage>
        <taxon>Eukaryota</taxon>
        <taxon>Viridiplantae</taxon>
        <taxon>Streptophyta</taxon>
        <taxon>Embryophyta</taxon>
        <taxon>Tracheophyta</taxon>
        <taxon>Spermatophyta</taxon>
        <taxon>Magnoliopsida</taxon>
        <taxon>eudicotyledons</taxon>
        <taxon>Gunneridae</taxon>
        <taxon>Pentapetalae</taxon>
        <taxon>rosids</taxon>
        <taxon>malvids</taxon>
        <taxon>Sapindales</taxon>
        <taxon>Sapindaceae</taxon>
        <taxon>Hippocastanoideae</taxon>
        <taxon>Acereae</taxon>
        <taxon>Dipteronia</taxon>
    </lineage>
</organism>